<dbReference type="GO" id="GO:0004364">
    <property type="term" value="F:glutathione transferase activity"/>
    <property type="evidence" value="ECO:0007669"/>
    <property type="project" value="TreeGrafter"/>
</dbReference>
<evidence type="ECO:0000256" key="1">
    <source>
        <dbReference type="ARBA" id="ARBA00011738"/>
    </source>
</evidence>
<dbReference type="SUPFAM" id="SSF47616">
    <property type="entry name" value="GST C-terminal domain-like"/>
    <property type="match status" value="1"/>
</dbReference>
<name>A0A078A6U5_STYLE</name>
<dbReference type="InterPro" id="IPR040079">
    <property type="entry name" value="Glutathione_S-Trfase"/>
</dbReference>
<dbReference type="PROSITE" id="PS50405">
    <property type="entry name" value="GST_CTER"/>
    <property type="match status" value="1"/>
</dbReference>
<dbReference type="SUPFAM" id="SSF52833">
    <property type="entry name" value="Thioredoxin-like"/>
    <property type="match status" value="1"/>
</dbReference>
<dbReference type="SFLD" id="SFLDG00358">
    <property type="entry name" value="Main_(cytGST)"/>
    <property type="match status" value="1"/>
</dbReference>
<evidence type="ECO:0000313" key="5">
    <source>
        <dbReference type="Proteomes" id="UP000039865"/>
    </source>
</evidence>
<evidence type="ECO:0000313" key="4">
    <source>
        <dbReference type="EMBL" id="CDW77954.1"/>
    </source>
</evidence>
<proteinExistence type="predicted"/>
<dbReference type="InParanoid" id="A0A078A6U5"/>
<dbReference type="Gene3D" id="1.20.1050.10">
    <property type="match status" value="1"/>
</dbReference>
<dbReference type="SFLD" id="SFLDS00019">
    <property type="entry name" value="Glutathione_Transferase_(cytos"/>
    <property type="match status" value="1"/>
</dbReference>
<dbReference type="AlphaFoldDB" id="A0A078A6U5"/>
<organism evidence="4 5">
    <name type="scientific">Stylonychia lemnae</name>
    <name type="common">Ciliate</name>
    <dbReference type="NCBI Taxonomy" id="5949"/>
    <lineage>
        <taxon>Eukaryota</taxon>
        <taxon>Sar</taxon>
        <taxon>Alveolata</taxon>
        <taxon>Ciliophora</taxon>
        <taxon>Intramacronucleata</taxon>
        <taxon>Spirotrichea</taxon>
        <taxon>Stichotrichia</taxon>
        <taxon>Sporadotrichida</taxon>
        <taxon>Oxytrichidae</taxon>
        <taxon>Stylonychinae</taxon>
        <taxon>Stylonychia</taxon>
    </lineage>
</organism>
<reference evidence="4 5" key="1">
    <citation type="submission" date="2014-06" db="EMBL/GenBank/DDBJ databases">
        <authorList>
            <person name="Swart Estienne"/>
        </authorList>
    </citation>
    <scope>NUCLEOTIDE SEQUENCE [LARGE SCALE GENOMIC DNA]</scope>
    <source>
        <strain evidence="4 5">130c</strain>
    </source>
</reference>
<dbReference type="GO" id="GO:0006749">
    <property type="term" value="P:glutathione metabolic process"/>
    <property type="evidence" value="ECO:0007669"/>
    <property type="project" value="TreeGrafter"/>
</dbReference>
<dbReference type="PANTHER" id="PTHR43969:SF9">
    <property type="entry name" value="GLUTATHIONE S TRANSFERASE D10, ISOFORM A-RELATED"/>
    <property type="match status" value="1"/>
</dbReference>
<dbReference type="OrthoDB" id="288530at2759"/>
<gene>
    <name evidence="4" type="primary">Contig5204.g5581</name>
    <name evidence="4" type="ORF">STYLEM_6923</name>
</gene>
<comment type="subunit">
    <text evidence="1">Homodimer.</text>
</comment>
<protein>
    <submittedName>
        <fullName evidence="4">Glutathione s-transferase</fullName>
    </submittedName>
</protein>
<feature type="domain" description="GST C-terminal" evidence="3">
    <location>
        <begin position="86"/>
        <end position="217"/>
    </location>
</feature>
<dbReference type="Pfam" id="PF00043">
    <property type="entry name" value="GST_C"/>
    <property type="match status" value="1"/>
</dbReference>
<dbReference type="InterPro" id="IPR004045">
    <property type="entry name" value="Glutathione_S-Trfase_N"/>
</dbReference>
<evidence type="ECO:0000259" key="3">
    <source>
        <dbReference type="PROSITE" id="PS50405"/>
    </source>
</evidence>
<dbReference type="Proteomes" id="UP000039865">
    <property type="component" value="Unassembled WGS sequence"/>
</dbReference>
<keyword evidence="4" id="KW-0808">Transferase</keyword>
<dbReference type="InterPro" id="IPR004046">
    <property type="entry name" value="GST_C"/>
</dbReference>
<dbReference type="Gene3D" id="3.40.30.10">
    <property type="entry name" value="Glutaredoxin"/>
    <property type="match status" value="1"/>
</dbReference>
<dbReference type="InterPro" id="IPR010987">
    <property type="entry name" value="Glutathione-S-Trfase_C-like"/>
</dbReference>
<dbReference type="InterPro" id="IPR036249">
    <property type="entry name" value="Thioredoxin-like_sf"/>
</dbReference>
<dbReference type="PANTHER" id="PTHR43969">
    <property type="entry name" value="GLUTATHIONE S TRANSFERASE D10, ISOFORM A-RELATED"/>
    <property type="match status" value="1"/>
</dbReference>
<accession>A0A078A6U5</accession>
<evidence type="ECO:0000259" key="2">
    <source>
        <dbReference type="PROSITE" id="PS50404"/>
    </source>
</evidence>
<dbReference type="InterPro" id="IPR036282">
    <property type="entry name" value="Glutathione-S-Trfase_C_sf"/>
</dbReference>
<sequence length="217" mass="25457">MQIFGNPYSPPTRLVVNVARYLDLEFQYELIDLFKGEQHKPEYLEKNPKKKVPLIIESDGFQLSESYSIVRYLAEKNNRVDIYPTDPKQRAAIDMHLSLMNDLRINGQIYLTAKIVLPKIGKENIFPEIVTTNSKVNLDKIMKEYDTLLEGRNYVVGDSLTLADFNLFVLQYPLQYLLKEQLQVTHPNIYRFAQHLKEVYPVFAQDEKEFLEFLSNF</sequence>
<dbReference type="PROSITE" id="PS50404">
    <property type="entry name" value="GST_NTER"/>
    <property type="match status" value="1"/>
</dbReference>
<dbReference type="OMA" id="ARMRFIF"/>
<dbReference type="Pfam" id="PF13417">
    <property type="entry name" value="GST_N_3"/>
    <property type="match status" value="1"/>
</dbReference>
<feature type="domain" description="GST N-terminal" evidence="2">
    <location>
        <begin position="1"/>
        <end position="81"/>
    </location>
</feature>
<keyword evidence="5" id="KW-1185">Reference proteome</keyword>
<dbReference type="EMBL" id="CCKQ01006633">
    <property type="protein sequence ID" value="CDW77954.1"/>
    <property type="molecule type" value="Genomic_DNA"/>
</dbReference>